<dbReference type="PANTHER" id="PTHR30514">
    <property type="entry name" value="GLUCOKINASE"/>
    <property type="match status" value="1"/>
</dbReference>
<dbReference type="Gene3D" id="1.10.10.10">
    <property type="entry name" value="Winged helix-like DNA-binding domain superfamily/Winged helix DNA-binding domain"/>
    <property type="match status" value="1"/>
</dbReference>
<reference evidence="2 3" key="1">
    <citation type="submission" date="2017-05" db="EMBL/GenBank/DDBJ databases">
        <title>Vagococcus spp. assemblies.</title>
        <authorList>
            <person name="Gulvik C.A."/>
        </authorList>
    </citation>
    <scope>NUCLEOTIDE SEQUENCE [LARGE SCALE GENOMIC DNA]</scope>
    <source>
        <strain evidence="2 3">CCUG 51432</strain>
    </source>
</reference>
<dbReference type="GO" id="GO:0097367">
    <property type="term" value="F:carbohydrate derivative binding"/>
    <property type="evidence" value="ECO:0007669"/>
    <property type="project" value="InterPro"/>
</dbReference>
<gene>
    <name evidence="2" type="ORF">CBF29_12755</name>
</gene>
<dbReference type="SUPFAM" id="SSF46689">
    <property type="entry name" value="Homeodomain-like"/>
    <property type="match status" value="1"/>
</dbReference>
<dbReference type="GO" id="GO:0003677">
    <property type="term" value="F:DNA binding"/>
    <property type="evidence" value="ECO:0007669"/>
    <property type="project" value="InterPro"/>
</dbReference>
<dbReference type="InterPro" id="IPR009057">
    <property type="entry name" value="Homeodomain-like_sf"/>
</dbReference>
<organism evidence="2 3">
    <name type="scientific">Vagococcus elongatus</name>
    <dbReference type="NCBI Taxonomy" id="180344"/>
    <lineage>
        <taxon>Bacteria</taxon>
        <taxon>Bacillati</taxon>
        <taxon>Bacillota</taxon>
        <taxon>Bacilli</taxon>
        <taxon>Lactobacillales</taxon>
        <taxon>Enterococcaceae</taxon>
        <taxon>Vagococcus</taxon>
    </lineage>
</organism>
<dbReference type="PANTHER" id="PTHR30514:SF10">
    <property type="entry name" value="MURR_RPIR FAMILY TRANSCRIPTIONAL REGULATOR"/>
    <property type="match status" value="1"/>
</dbReference>
<evidence type="ECO:0000313" key="3">
    <source>
        <dbReference type="Proteomes" id="UP000287605"/>
    </source>
</evidence>
<dbReference type="RefSeq" id="WP_126810093.1">
    <property type="nucleotide sequence ID" value="NZ_NGKA01000030.1"/>
</dbReference>
<evidence type="ECO:0000313" key="2">
    <source>
        <dbReference type="EMBL" id="RSU08925.1"/>
    </source>
</evidence>
<dbReference type="SUPFAM" id="SSF53697">
    <property type="entry name" value="SIS domain"/>
    <property type="match status" value="1"/>
</dbReference>
<dbReference type="Pfam" id="PF01418">
    <property type="entry name" value="HTH_6"/>
    <property type="match status" value="1"/>
</dbReference>
<dbReference type="GO" id="GO:0003700">
    <property type="term" value="F:DNA-binding transcription factor activity"/>
    <property type="evidence" value="ECO:0007669"/>
    <property type="project" value="InterPro"/>
</dbReference>
<accession>A0A430ALF1</accession>
<sequence length="263" mass="30906">MDPIAKIFFYYNNESRESTHYVLIEFILHHIKELSTLSITEFADRTYVSKTTVSRFINFLGFDSYREFKKYFSSISRFSKNIFLRMSIAESQEIATDPEKFFVQYSDQVIDSIQDMQNTLDIQQVDELIHRVIRAQRVACLGYSDAQYIAKDIQLGCLTAGKVIDVAETQVKLDEILSMYSKEDLIIILSNYGNFFSHHKQSFRELLVKDIPLVLVTQNYNSMDSFSFDQTIYLTSNRHLNIGNYPMRIFSEYFVRRLMHISN</sequence>
<dbReference type="AlphaFoldDB" id="A0A430ALF1"/>
<dbReference type="OrthoDB" id="3684496at2"/>
<dbReference type="PROSITE" id="PS51071">
    <property type="entry name" value="HTH_RPIR"/>
    <property type="match status" value="1"/>
</dbReference>
<dbReference type="GO" id="GO:1901135">
    <property type="term" value="P:carbohydrate derivative metabolic process"/>
    <property type="evidence" value="ECO:0007669"/>
    <property type="project" value="InterPro"/>
</dbReference>
<dbReference type="Gene3D" id="3.40.50.10490">
    <property type="entry name" value="Glucose-6-phosphate isomerase like protein, domain 1"/>
    <property type="match status" value="1"/>
</dbReference>
<evidence type="ECO:0000259" key="1">
    <source>
        <dbReference type="PROSITE" id="PS51071"/>
    </source>
</evidence>
<dbReference type="InterPro" id="IPR047640">
    <property type="entry name" value="RpiR-like"/>
</dbReference>
<dbReference type="InterPro" id="IPR046348">
    <property type="entry name" value="SIS_dom_sf"/>
</dbReference>
<proteinExistence type="predicted"/>
<protein>
    <recommendedName>
        <fullName evidence="1">HTH rpiR-type domain-containing protein</fullName>
    </recommendedName>
</protein>
<dbReference type="Proteomes" id="UP000287605">
    <property type="component" value="Unassembled WGS sequence"/>
</dbReference>
<name>A0A430ALF1_9ENTE</name>
<feature type="domain" description="HTH rpiR-type" evidence="1">
    <location>
        <begin position="3"/>
        <end position="79"/>
    </location>
</feature>
<dbReference type="EMBL" id="NGKA01000030">
    <property type="protein sequence ID" value="RSU08925.1"/>
    <property type="molecule type" value="Genomic_DNA"/>
</dbReference>
<dbReference type="InterPro" id="IPR036388">
    <property type="entry name" value="WH-like_DNA-bd_sf"/>
</dbReference>
<dbReference type="InterPro" id="IPR000281">
    <property type="entry name" value="HTH_RpiR"/>
</dbReference>
<comment type="caution">
    <text evidence="2">The sequence shown here is derived from an EMBL/GenBank/DDBJ whole genome shotgun (WGS) entry which is preliminary data.</text>
</comment>
<keyword evidence="3" id="KW-1185">Reference proteome</keyword>